<accession>A0A0E9X1P1</accession>
<protein>
    <submittedName>
        <fullName evidence="1">Uncharacterized protein</fullName>
    </submittedName>
</protein>
<sequence length="49" mass="5413">MGDQKRGCLVSTRSPVVQCVTPSTEMSFSFSTLCVKNVFQVLGVHFFDV</sequence>
<evidence type="ECO:0000313" key="1">
    <source>
        <dbReference type="EMBL" id="JAH96657.1"/>
    </source>
</evidence>
<dbReference type="AlphaFoldDB" id="A0A0E9X1P1"/>
<dbReference type="EMBL" id="GBXM01011920">
    <property type="protein sequence ID" value="JAH96657.1"/>
    <property type="molecule type" value="Transcribed_RNA"/>
</dbReference>
<organism evidence="1">
    <name type="scientific">Anguilla anguilla</name>
    <name type="common">European freshwater eel</name>
    <name type="synonym">Muraena anguilla</name>
    <dbReference type="NCBI Taxonomy" id="7936"/>
    <lineage>
        <taxon>Eukaryota</taxon>
        <taxon>Metazoa</taxon>
        <taxon>Chordata</taxon>
        <taxon>Craniata</taxon>
        <taxon>Vertebrata</taxon>
        <taxon>Euteleostomi</taxon>
        <taxon>Actinopterygii</taxon>
        <taxon>Neopterygii</taxon>
        <taxon>Teleostei</taxon>
        <taxon>Anguilliformes</taxon>
        <taxon>Anguillidae</taxon>
        <taxon>Anguilla</taxon>
    </lineage>
</organism>
<reference evidence="1" key="1">
    <citation type="submission" date="2014-11" db="EMBL/GenBank/DDBJ databases">
        <authorList>
            <person name="Amaro Gonzalez C."/>
        </authorList>
    </citation>
    <scope>NUCLEOTIDE SEQUENCE</scope>
</reference>
<proteinExistence type="predicted"/>
<name>A0A0E9X1P1_ANGAN</name>
<reference evidence="1" key="2">
    <citation type="journal article" date="2015" name="Fish Shellfish Immunol.">
        <title>Early steps in the European eel (Anguilla anguilla)-Vibrio vulnificus interaction in the gills: Role of the RtxA13 toxin.</title>
        <authorList>
            <person name="Callol A."/>
            <person name="Pajuelo D."/>
            <person name="Ebbesson L."/>
            <person name="Teles M."/>
            <person name="MacKenzie S."/>
            <person name="Amaro C."/>
        </authorList>
    </citation>
    <scope>NUCLEOTIDE SEQUENCE</scope>
</reference>